<dbReference type="AlphaFoldDB" id="A0A6G1JG05"/>
<name>A0A6G1JG05_9PLEO</name>
<dbReference type="PANTHER" id="PTHR38797">
    <property type="entry name" value="NUCLEAR PORE COMPLEX PROTEIN NUP85-RELATED"/>
    <property type="match status" value="1"/>
</dbReference>
<dbReference type="InterPro" id="IPR022085">
    <property type="entry name" value="OpdG"/>
</dbReference>
<dbReference type="EMBL" id="MU005572">
    <property type="protein sequence ID" value="KAF2689368.1"/>
    <property type="molecule type" value="Genomic_DNA"/>
</dbReference>
<dbReference type="Pfam" id="PF12311">
    <property type="entry name" value="DUF3632"/>
    <property type="match status" value="1"/>
</dbReference>
<organism evidence="1 2">
    <name type="scientific">Lentithecium fluviatile CBS 122367</name>
    <dbReference type="NCBI Taxonomy" id="1168545"/>
    <lineage>
        <taxon>Eukaryota</taxon>
        <taxon>Fungi</taxon>
        <taxon>Dikarya</taxon>
        <taxon>Ascomycota</taxon>
        <taxon>Pezizomycotina</taxon>
        <taxon>Dothideomycetes</taxon>
        <taxon>Pleosporomycetidae</taxon>
        <taxon>Pleosporales</taxon>
        <taxon>Massarineae</taxon>
        <taxon>Lentitheciaceae</taxon>
        <taxon>Lentithecium</taxon>
    </lineage>
</organism>
<dbReference type="InterPro" id="IPR053204">
    <property type="entry name" value="Oxopyrrolidines_Biosynth-assoc"/>
</dbReference>
<dbReference type="PANTHER" id="PTHR38797:SF4">
    <property type="entry name" value="NUCLEAR PORE COMPLEX PROTEIN NUP85"/>
    <property type="match status" value="1"/>
</dbReference>
<gene>
    <name evidence="1" type="ORF">K458DRAFT_439719</name>
</gene>
<dbReference type="Proteomes" id="UP000799291">
    <property type="component" value="Unassembled WGS sequence"/>
</dbReference>
<reference evidence="1" key="1">
    <citation type="journal article" date="2020" name="Stud. Mycol.">
        <title>101 Dothideomycetes genomes: a test case for predicting lifestyles and emergence of pathogens.</title>
        <authorList>
            <person name="Haridas S."/>
            <person name="Albert R."/>
            <person name="Binder M."/>
            <person name="Bloem J."/>
            <person name="Labutti K."/>
            <person name="Salamov A."/>
            <person name="Andreopoulos B."/>
            <person name="Baker S."/>
            <person name="Barry K."/>
            <person name="Bills G."/>
            <person name="Bluhm B."/>
            <person name="Cannon C."/>
            <person name="Castanera R."/>
            <person name="Culley D."/>
            <person name="Daum C."/>
            <person name="Ezra D."/>
            <person name="Gonzalez J."/>
            <person name="Henrissat B."/>
            <person name="Kuo A."/>
            <person name="Liang C."/>
            <person name="Lipzen A."/>
            <person name="Lutzoni F."/>
            <person name="Magnuson J."/>
            <person name="Mondo S."/>
            <person name="Nolan M."/>
            <person name="Ohm R."/>
            <person name="Pangilinan J."/>
            <person name="Park H.-J."/>
            <person name="Ramirez L."/>
            <person name="Alfaro M."/>
            <person name="Sun H."/>
            <person name="Tritt A."/>
            <person name="Yoshinaga Y."/>
            <person name="Zwiers L.-H."/>
            <person name="Turgeon B."/>
            <person name="Goodwin S."/>
            <person name="Spatafora J."/>
            <person name="Crous P."/>
            <person name="Grigoriev I."/>
        </authorList>
    </citation>
    <scope>NUCLEOTIDE SEQUENCE</scope>
    <source>
        <strain evidence="1">CBS 122367</strain>
    </source>
</reference>
<accession>A0A6G1JG05</accession>
<evidence type="ECO:0000313" key="1">
    <source>
        <dbReference type="EMBL" id="KAF2689368.1"/>
    </source>
</evidence>
<evidence type="ECO:0000313" key="2">
    <source>
        <dbReference type="Proteomes" id="UP000799291"/>
    </source>
</evidence>
<proteinExistence type="predicted"/>
<protein>
    <submittedName>
        <fullName evidence="1">Uncharacterized protein</fullName>
    </submittedName>
</protein>
<dbReference type="OrthoDB" id="3350591at2759"/>
<sequence>MSARLDKQTHKIEQEVISQNLPLNVQIDKVAKIRGWFRPRDDSKWFPIIRAYLNGETDLDETLRKVTAPIDEAINADTLNDGFPWDDLWYSVIHSAKRISYRDEAAFGNLIALMKAFKERDVPAKENGEPAYEGLPEFGLYSREAFNDSPGGGAGYTAPEVSAWASCNYFLARLTQDGLFDSSLFAFWTLSEALEQNITDSGEEDDMAATMVQKIDAFVPAAAVWVIGAGKALYEQKEDNHPKHGKKATMLEDLKDHESMWPRSARFSRERWAFWKQRFGEIAAMETIGEETRKVANEAVRAMEKIEDK</sequence>
<keyword evidence="2" id="KW-1185">Reference proteome</keyword>